<evidence type="ECO:0000259" key="1">
    <source>
        <dbReference type="Pfam" id="PF02754"/>
    </source>
</evidence>
<dbReference type="GO" id="GO:0005886">
    <property type="term" value="C:plasma membrane"/>
    <property type="evidence" value="ECO:0007669"/>
    <property type="project" value="TreeGrafter"/>
</dbReference>
<sequence>MLYIVSLMDKSLKEALMKVMMSDFTPFPLDKSICTGWATNEPRGGRTILYTGCMYQVAPLSAIFDRFIPILSKNRLFYASLLNLAKKFHPDKAALDRSYKILRSISSLLKKNGINFGYMYEGEPYSGAFLLELGMLSDFERYATLVREKFKQQGVKRIITTDPHSHNALSRYSEFITFDIDVVNYMELLREVGIGKKGDFVIHDSCLYSRFLNKREVYRELLKKAGVSFKEDYMVTSKENSLCCGGPLSPIDERVSKRIGEYRANQLKKVSEKVIVQCPFCYVNLSPYVEAYDIAEVIDSE</sequence>
<dbReference type="InterPro" id="IPR004017">
    <property type="entry name" value="Cys_rich_dom"/>
</dbReference>
<dbReference type="AlphaFoldDB" id="A0A6A9QLP2"/>
<feature type="domain" description="Cysteine-rich" evidence="1">
    <location>
        <begin position="201"/>
        <end position="285"/>
    </location>
</feature>
<evidence type="ECO:0000313" key="3">
    <source>
        <dbReference type="Proteomes" id="UP000470772"/>
    </source>
</evidence>
<accession>A0A6A9QLP2</accession>
<evidence type="ECO:0000313" key="2">
    <source>
        <dbReference type="EMBL" id="MUN29464.1"/>
    </source>
</evidence>
<dbReference type="Pfam" id="PF02754">
    <property type="entry name" value="CCG"/>
    <property type="match status" value="1"/>
</dbReference>
<dbReference type="GO" id="GO:0016491">
    <property type="term" value="F:oxidoreductase activity"/>
    <property type="evidence" value="ECO:0007669"/>
    <property type="project" value="UniProtKB-ARBA"/>
</dbReference>
<organism evidence="2 3">
    <name type="scientific">Sulfuracidifex metallicus DSM 6482 = JCM 9184</name>
    <dbReference type="NCBI Taxonomy" id="523847"/>
    <lineage>
        <taxon>Archaea</taxon>
        <taxon>Thermoproteota</taxon>
        <taxon>Thermoprotei</taxon>
        <taxon>Sulfolobales</taxon>
        <taxon>Sulfolobaceae</taxon>
        <taxon>Sulfuracidifex</taxon>
    </lineage>
</organism>
<keyword evidence="3" id="KW-1185">Reference proteome</keyword>
<gene>
    <name evidence="2" type="ORF">GC250_08445</name>
</gene>
<dbReference type="PANTHER" id="PTHR43255">
    <property type="entry name" value="IRON-SULFUR-BINDING OXIDOREDUCTASE FADF-RELATED-RELATED"/>
    <property type="match status" value="1"/>
</dbReference>
<dbReference type="RefSeq" id="WP_054838296.1">
    <property type="nucleotide sequence ID" value="NZ_BBBY01000007.1"/>
</dbReference>
<dbReference type="OrthoDB" id="42878at2157"/>
<dbReference type="EMBL" id="WGGD01000005">
    <property type="protein sequence ID" value="MUN29464.1"/>
    <property type="molecule type" value="Genomic_DNA"/>
</dbReference>
<reference evidence="2 3" key="1">
    <citation type="submission" date="2019-10" db="EMBL/GenBank/DDBJ databases">
        <title>Sequencing and Assembly of Multiple Reported Metal-Biooxidizing Members of the Extremely Thermoacidophilic Archaeal Family Sulfolobaceae.</title>
        <authorList>
            <person name="Counts J.A."/>
            <person name="Kelly R.M."/>
        </authorList>
    </citation>
    <scope>NUCLEOTIDE SEQUENCE [LARGE SCALE GENOMIC DNA]</scope>
    <source>
        <strain evidence="2 3">DSM 6482</strain>
    </source>
</reference>
<name>A0A6A9QLP2_SULME</name>
<comment type="caution">
    <text evidence="2">The sequence shown here is derived from an EMBL/GenBank/DDBJ whole genome shotgun (WGS) entry which is preliminary data.</text>
</comment>
<dbReference type="Proteomes" id="UP000470772">
    <property type="component" value="Unassembled WGS sequence"/>
</dbReference>
<proteinExistence type="predicted"/>
<protein>
    <submittedName>
        <fullName evidence="2">(Fe-S)-binding protein</fullName>
    </submittedName>
</protein>
<dbReference type="PANTHER" id="PTHR43255:SF2">
    <property type="entry name" value="HETERODISULFIDE REDUCTASE RELATED PROTEIN"/>
    <property type="match status" value="1"/>
</dbReference>
<dbReference type="InterPro" id="IPR051460">
    <property type="entry name" value="HdrC_iron-sulfur_subunit"/>
</dbReference>